<sequence>MKICISNLRQPLPAHLLMTVGRLEPLPVPVFIVVGDLFCDVNPSRVFPTHSLQTLENGRLLHNPEEDIAWQSLSPPPLPPRMEVWKENKDYEGSTLTLQGWLLTGCDINTLHVWYVQELAEGQGDRAHSLTIPAHHAPDKSVTWHAFSFVFLKVNRATPPISPSPLDPTQSPLPPHSYTRQTPTPVLSPHPSPITATILGSNEVILTPSERGQRHACPGHVDVLQTKSAPSTCLVGRDDAASFALILPFVPHEWFLGKTEQDSG</sequence>
<evidence type="ECO:0000256" key="1">
    <source>
        <dbReference type="SAM" id="MobiDB-lite"/>
    </source>
</evidence>
<organism evidence="2 3">
    <name type="scientific">Scylla paramamosain</name>
    <name type="common">Mud crab</name>
    <dbReference type="NCBI Taxonomy" id="85552"/>
    <lineage>
        <taxon>Eukaryota</taxon>
        <taxon>Metazoa</taxon>
        <taxon>Ecdysozoa</taxon>
        <taxon>Arthropoda</taxon>
        <taxon>Crustacea</taxon>
        <taxon>Multicrustacea</taxon>
        <taxon>Malacostraca</taxon>
        <taxon>Eumalacostraca</taxon>
        <taxon>Eucarida</taxon>
        <taxon>Decapoda</taxon>
        <taxon>Pleocyemata</taxon>
        <taxon>Brachyura</taxon>
        <taxon>Eubrachyura</taxon>
        <taxon>Portunoidea</taxon>
        <taxon>Portunidae</taxon>
        <taxon>Portuninae</taxon>
        <taxon>Scylla</taxon>
    </lineage>
</organism>
<evidence type="ECO:0000313" key="3">
    <source>
        <dbReference type="Proteomes" id="UP001487740"/>
    </source>
</evidence>
<proteinExistence type="predicted"/>
<keyword evidence="3" id="KW-1185">Reference proteome</keyword>
<reference evidence="2 3" key="1">
    <citation type="submission" date="2023-03" db="EMBL/GenBank/DDBJ databases">
        <title>High-quality genome of Scylla paramamosain provides insights in environmental adaptation.</title>
        <authorList>
            <person name="Zhang L."/>
        </authorList>
    </citation>
    <scope>NUCLEOTIDE SEQUENCE [LARGE SCALE GENOMIC DNA]</scope>
    <source>
        <strain evidence="2">LZ_2023a</strain>
        <tissue evidence="2">Muscle</tissue>
    </source>
</reference>
<evidence type="ECO:0000313" key="2">
    <source>
        <dbReference type="EMBL" id="KAK8406897.1"/>
    </source>
</evidence>
<gene>
    <name evidence="2" type="ORF">O3P69_007452</name>
</gene>
<dbReference type="AlphaFoldDB" id="A0AAW0V7B7"/>
<dbReference type="Proteomes" id="UP001487740">
    <property type="component" value="Unassembled WGS sequence"/>
</dbReference>
<dbReference type="EMBL" id="JARAKH010000002">
    <property type="protein sequence ID" value="KAK8406897.1"/>
    <property type="molecule type" value="Genomic_DNA"/>
</dbReference>
<feature type="compositionally biased region" description="Pro residues" evidence="1">
    <location>
        <begin position="161"/>
        <end position="175"/>
    </location>
</feature>
<name>A0AAW0V7B7_SCYPA</name>
<comment type="caution">
    <text evidence="2">The sequence shown here is derived from an EMBL/GenBank/DDBJ whole genome shotgun (WGS) entry which is preliminary data.</text>
</comment>
<protein>
    <submittedName>
        <fullName evidence="2">Uncharacterized protein</fullName>
    </submittedName>
</protein>
<feature type="region of interest" description="Disordered" evidence="1">
    <location>
        <begin position="161"/>
        <end position="187"/>
    </location>
</feature>
<accession>A0AAW0V7B7</accession>